<proteinExistence type="predicted"/>
<feature type="transmembrane region" description="Helical" evidence="1">
    <location>
        <begin position="84"/>
        <end position="102"/>
    </location>
</feature>
<keyword evidence="3" id="KW-1185">Reference proteome</keyword>
<dbReference type="OrthoDB" id="793362at2"/>
<dbReference type="Proteomes" id="UP000199321">
    <property type="component" value="Unassembled WGS sequence"/>
</dbReference>
<evidence type="ECO:0000256" key="1">
    <source>
        <dbReference type="SAM" id="Phobius"/>
    </source>
</evidence>
<feature type="transmembrane region" description="Helical" evidence="1">
    <location>
        <begin position="215"/>
        <end position="234"/>
    </location>
</feature>
<dbReference type="STRING" id="227084.SAMN05421855_10647"/>
<gene>
    <name evidence="2" type="ORF">SAMN05421855_10647</name>
</gene>
<feature type="transmembrane region" description="Helical" evidence="1">
    <location>
        <begin position="47"/>
        <end position="63"/>
    </location>
</feature>
<name>A0A1G7IJK4_9FLAO</name>
<feature type="transmembrane region" description="Helical" evidence="1">
    <location>
        <begin position="108"/>
        <end position="130"/>
    </location>
</feature>
<keyword evidence="1" id="KW-0812">Transmembrane</keyword>
<feature type="transmembrane region" description="Helical" evidence="1">
    <location>
        <begin position="272"/>
        <end position="293"/>
    </location>
</feature>
<dbReference type="RefSeq" id="WP_093145135.1">
    <property type="nucleotide sequence ID" value="NZ_BMWO01000006.1"/>
</dbReference>
<feature type="transmembrane region" description="Helical" evidence="1">
    <location>
        <begin position="240"/>
        <end position="260"/>
    </location>
</feature>
<sequence length="306" mass="35813">MKEYFQLQFRMLNRKMIDFGLPLLVGYTLVPFLFILLSNHLFENTEFAMYVYGLIAISFVLKLSEPKRNDFLKSIFNKDNYKKIRAIENVIYCLPFTFFLVFKNQFVVSTVLNVFIIFSTLLNFSTNINIPIPTPFSKKPFEFTMGFRKTYYIFPIAYFLTYISVSIGNFNIGVFSILLIGITCFSYYSKIENEYFVWNYNLSSKEFLLEKTKMCLINFSLLILPIIITISIVFFNQIDIIIICILLCYAYLTTIIFAKYSSFPNEMNMSQGILIATSFMFPPILLIVIPLFYSQSIKKLNTVLND</sequence>
<accession>A0A1G7IJK4</accession>
<feature type="transmembrane region" description="Helical" evidence="1">
    <location>
        <begin position="21"/>
        <end position="41"/>
    </location>
</feature>
<dbReference type="EMBL" id="FNBA01000006">
    <property type="protein sequence ID" value="SDF12940.1"/>
    <property type="molecule type" value="Genomic_DNA"/>
</dbReference>
<reference evidence="2 3" key="1">
    <citation type="submission" date="2016-10" db="EMBL/GenBank/DDBJ databases">
        <authorList>
            <person name="de Groot N.N."/>
        </authorList>
    </citation>
    <scope>NUCLEOTIDE SEQUENCE [LARGE SCALE GENOMIC DNA]</scope>
    <source>
        <strain evidence="2 3">DSM 16195</strain>
    </source>
</reference>
<protein>
    <recommendedName>
        <fullName evidence="4">ABC-2 type transport system permease protein</fullName>
    </recommendedName>
</protein>
<evidence type="ECO:0008006" key="4">
    <source>
        <dbReference type="Google" id="ProtNLM"/>
    </source>
</evidence>
<keyword evidence="1" id="KW-0472">Membrane</keyword>
<evidence type="ECO:0000313" key="2">
    <source>
        <dbReference type="EMBL" id="SDF12940.1"/>
    </source>
</evidence>
<organism evidence="2 3">
    <name type="scientific">Ulvibacter litoralis</name>
    <dbReference type="NCBI Taxonomy" id="227084"/>
    <lineage>
        <taxon>Bacteria</taxon>
        <taxon>Pseudomonadati</taxon>
        <taxon>Bacteroidota</taxon>
        <taxon>Flavobacteriia</taxon>
        <taxon>Flavobacteriales</taxon>
        <taxon>Flavobacteriaceae</taxon>
        <taxon>Ulvibacter</taxon>
    </lineage>
</organism>
<keyword evidence="1" id="KW-1133">Transmembrane helix</keyword>
<dbReference type="AlphaFoldDB" id="A0A1G7IJK4"/>
<evidence type="ECO:0000313" key="3">
    <source>
        <dbReference type="Proteomes" id="UP000199321"/>
    </source>
</evidence>